<dbReference type="EMBL" id="KN831769">
    <property type="protein sequence ID" value="KIM47532.1"/>
    <property type="molecule type" value="Genomic_DNA"/>
</dbReference>
<keyword evidence="3" id="KW-1185">Reference proteome</keyword>
<accession>A0A0C2Z2N5</accession>
<dbReference type="OrthoDB" id="288703at2759"/>
<evidence type="ECO:0000313" key="2">
    <source>
        <dbReference type="EMBL" id="KIM47532.1"/>
    </source>
</evidence>
<feature type="region of interest" description="Disordered" evidence="1">
    <location>
        <begin position="42"/>
        <end position="67"/>
    </location>
</feature>
<dbReference type="AlphaFoldDB" id="A0A0C2Z2N5"/>
<evidence type="ECO:0000313" key="3">
    <source>
        <dbReference type="Proteomes" id="UP000053424"/>
    </source>
</evidence>
<reference evidence="2 3" key="1">
    <citation type="submission" date="2014-04" db="EMBL/GenBank/DDBJ databases">
        <authorList>
            <consortium name="DOE Joint Genome Institute"/>
            <person name="Kuo A."/>
            <person name="Gay G."/>
            <person name="Dore J."/>
            <person name="Kohler A."/>
            <person name="Nagy L.G."/>
            <person name="Floudas D."/>
            <person name="Copeland A."/>
            <person name="Barry K.W."/>
            <person name="Cichocki N."/>
            <person name="Veneault-Fourrey C."/>
            <person name="LaButti K."/>
            <person name="Lindquist E.A."/>
            <person name="Lipzen A."/>
            <person name="Lundell T."/>
            <person name="Morin E."/>
            <person name="Murat C."/>
            <person name="Sun H."/>
            <person name="Tunlid A."/>
            <person name="Henrissat B."/>
            <person name="Grigoriev I.V."/>
            <person name="Hibbett D.S."/>
            <person name="Martin F."/>
            <person name="Nordberg H.P."/>
            <person name="Cantor M.N."/>
            <person name="Hua S.X."/>
        </authorList>
    </citation>
    <scope>NUCLEOTIDE SEQUENCE [LARGE SCALE GENOMIC DNA]</scope>
    <source>
        <strain evidence="3">h7</strain>
    </source>
</reference>
<sequence length="67" mass="7229">MSPPSAASFLDIDKDVLLPVVSSISLPDTSNVVQHLIQRQASEPQTENLSVNHTQNLTIKPQSNSSC</sequence>
<organism evidence="2 3">
    <name type="scientific">Hebeloma cylindrosporum</name>
    <dbReference type="NCBI Taxonomy" id="76867"/>
    <lineage>
        <taxon>Eukaryota</taxon>
        <taxon>Fungi</taxon>
        <taxon>Dikarya</taxon>
        <taxon>Basidiomycota</taxon>
        <taxon>Agaricomycotina</taxon>
        <taxon>Agaricomycetes</taxon>
        <taxon>Agaricomycetidae</taxon>
        <taxon>Agaricales</taxon>
        <taxon>Agaricineae</taxon>
        <taxon>Hymenogastraceae</taxon>
        <taxon>Hebeloma</taxon>
    </lineage>
</organism>
<evidence type="ECO:0000256" key="1">
    <source>
        <dbReference type="SAM" id="MobiDB-lite"/>
    </source>
</evidence>
<dbReference type="Proteomes" id="UP000053424">
    <property type="component" value="Unassembled WGS sequence"/>
</dbReference>
<name>A0A0C2Z2N5_HEBCY</name>
<dbReference type="STRING" id="686832.A0A0C2Z2N5"/>
<gene>
    <name evidence="2" type="ORF">M413DRAFT_439199</name>
</gene>
<protein>
    <submittedName>
        <fullName evidence="2">Uncharacterized protein</fullName>
    </submittedName>
</protein>
<dbReference type="HOGENOM" id="CLU_2812654_0_0_1"/>
<reference evidence="3" key="2">
    <citation type="submission" date="2015-01" db="EMBL/GenBank/DDBJ databases">
        <title>Evolutionary Origins and Diversification of the Mycorrhizal Mutualists.</title>
        <authorList>
            <consortium name="DOE Joint Genome Institute"/>
            <consortium name="Mycorrhizal Genomics Consortium"/>
            <person name="Kohler A."/>
            <person name="Kuo A."/>
            <person name="Nagy L.G."/>
            <person name="Floudas D."/>
            <person name="Copeland A."/>
            <person name="Barry K.W."/>
            <person name="Cichocki N."/>
            <person name="Veneault-Fourrey C."/>
            <person name="LaButti K."/>
            <person name="Lindquist E.A."/>
            <person name="Lipzen A."/>
            <person name="Lundell T."/>
            <person name="Morin E."/>
            <person name="Murat C."/>
            <person name="Riley R."/>
            <person name="Ohm R."/>
            <person name="Sun H."/>
            <person name="Tunlid A."/>
            <person name="Henrissat B."/>
            <person name="Grigoriev I.V."/>
            <person name="Hibbett D.S."/>
            <person name="Martin F."/>
        </authorList>
    </citation>
    <scope>NUCLEOTIDE SEQUENCE [LARGE SCALE GENOMIC DNA]</scope>
    <source>
        <strain evidence="3">h7</strain>
    </source>
</reference>
<proteinExistence type="predicted"/>